<dbReference type="Proteomes" id="UP000067626">
    <property type="component" value="Chromosome"/>
</dbReference>
<evidence type="ECO:0000256" key="2">
    <source>
        <dbReference type="ARBA" id="ARBA00004651"/>
    </source>
</evidence>
<dbReference type="InterPro" id="IPR000515">
    <property type="entry name" value="MetI-like"/>
</dbReference>
<reference evidence="13 14" key="1">
    <citation type="submission" date="2015-07" db="EMBL/GenBank/DDBJ databases">
        <title>Genome analysis of myxobacterium Chondromyces crocatus Cm c5 reveals a high potential for natural compound synthesis and the genetic basis for the loss of fruiting body formation.</title>
        <authorList>
            <person name="Zaburannyi N."/>
            <person name="Bunk B."/>
            <person name="Maier J."/>
            <person name="Overmann J."/>
            <person name="Mueller R."/>
        </authorList>
    </citation>
    <scope>NUCLEOTIDE SEQUENCE [LARGE SCALE GENOMIC DNA]</scope>
    <source>
        <strain evidence="13 14">Cm c5</strain>
    </source>
</reference>
<keyword evidence="7 11" id="KW-0812">Transmembrane</keyword>
<gene>
    <name evidence="13" type="ORF">CMC5_001520</name>
</gene>
<dbReference type="SUPFAM" id="SSF161098">
    <property type="entry name" value="MetI-like"/>
    <property type="match status" value="1"/>
</dbReference>
<evidence type="ECO:0000256" key="11">
    <source>
        <dbReference type="RuleBase" id="RU363032"/>
    </source>
</evidence>
<proteinExistence type="inferred from homology"/>
<organism evidence="13 14">
    <name type="scientific">Chondromyces crocatus</name>
    <dbReference type="NCBI Taxonomy" id="52"/>
    <lineage>
        <taxon>Bacteria</taxon>
        <taxon>Pseudomonadati</taxon>
        <taxon>Myxococcota</taxon>
        <taxon>Polyangia</taxon>
        <taxon>Polyangiales</taxon>
        <taxon>Polyangiaceae</taxon>
        <taxon>Chondromyces</taxon>
    </lineage>
</organism>
<evidence type="ECO:0000259" key="12">
    <source>
        <dbReference type="PROSITE" id="PS50928"/>
    </source>
</evidence>
<dbReference type="PANTHER" id="PTHR32243">
    <property type="entry name" value="MALTOSE TRANSPORT SYSTEM PERMEASE-RELATED"/>
    <property type="match status" value="1"/>
</dbReference>
<sequence>MNRKPSVLESVASHVLLVIAVAFALYPVLWVVSLAFSGERPPEARVFPVPHDPTLAHLEAVVLSSKKVGDETIYLFGRQALNSIVVAVATALVGVLIAIPTSYALARFRFVGKEGGVKALLATQMFPTVASAIPLYLLLDRLGLLNSRTGLVVCYASTSVPFAIFQLRAVFESIPVDLEEAAMVDGATRFQAFLKVALPAARPAIAVTALFAFMSAYNEFILAATLLGKEEMFTLPVLLQSYIGEYDAQWERFAAGALIVSLPVMALFYVAQRHLVSGLTAGGVKG</sequence>
<evidence type="ECO:0000256" key="5">
    <source>
        <dbReference type="ARBA" id="ARBA00022475"/>
    </source>
</evidence>
<feature type="transmembrane region" description="Helical" evidence="11">
    <location>
        <begin position="84"/>
        <end position="105"/>
    </location>
</feature>
<dbReference type="AlphaFoldDB" id="A0A0K1E590"/>
<evidence type="ECO:0000313" key="14">
    <source>
        <dbReference type="Proteomes" id="UP000067626"/>
    </source>
</evidence>
<feature type="domain" description="ABC transmembrane type-1" evidence="12">
    <location>
        <begin position="80"/>
        <end position="271"/>
    </location>
</feature>
<accession>A0A0K1E590</accession>
<dbReference type="PROSITE" id="PS50928">
    <property type="entry name" value="ABC_TM1"/>
    <property type="match status" value="1"/>
</dbReference>
<evidence type="ECO:0000256" key="1">
    <source>
        <dbReference type="ARBA" id="ARBA00002264"/>
    </source>
</evidence>
<dbReference type="CDD" id="cd06261">
    <property type="entry name" value="TM_PBP2"/>
    <property type="match status" value="1"/>
</dbReference>
<comment type="similarity">
    <text evidence="3">Belongs to the binding-protein-dependent transport system permease family. MalFG subfamily.</text>
</comment>
<evidence type="ECO:0000256" key="3">
    <source>
        <dbReference type="ARBA" id="ARBA00009047"/>
    </source>
</evidence>
<feature type="transmembrane region" description="Helical" evidence="11">
    <location>
        <begin position="192"/>
        <end position="217"/>
    </location>
</feature>
<protein>
    <recommendedName>
        <fullName evidence="10">Maltose/maltodextrin transport system permease protein MalG</fullName>
    </recommendedName>
</protein>
<comment type="function">
    <text evidence="1">Part of the ABC transporter complex MalEFGK involved in maltose/maltodextrin import. Probably responsible for the translocation of the substrate across the membrane.</text>
</comment>
<keyword evidence="5" id="KW-1003">Cell membrane</keyword>
<dbReference type="Pfam" id="PF00528">
    <property type="entry name" value="BPD_transp_1"/>
    <property type="match status" value="1"/>
</dbReference>
<dbReference type="Gene3D" id="1.10.3720.10">
    <property type="entry name" value="MetI-like"/>
    <property type="match status" value="1"/>
</dbReference>
<feature type="transmembrane region" description="Helical" evidence="11">
    <location>
        <begin position="117"/>
        <end position="138"/>
    </location>
</feature>
<dbReference type="InterPro" id="IPR035906">
    <property type="entry name" value="MetI-like_sf"/>
</dbReference>
<dbReference type="InterPro" id="IPR050901">
    <property type="entry name" value="BP-dep_ABC_trans_perm"/>
</dbReference>
<evidence type="ECO:0000256" key="4">
    <source>
        <dbReference type="ARBA" id="ARBA00022448"/>
    </source>
</evidence>
<feature type="transmembrane region" description="Helical" evidence="11">
    <location>
        <begin position="253"/>
        <end position="271"/>
    </location>
</feature>
<evidence type="ECO:0000313" key="13">
    <source>
        <dbReference type="EMBL" id="AKT36040.1"/>
    </source>
</evidence>
<dbReference type="PATRIC" id="fig|52.7.peg.163"/>
<name>A0A0K1E590_CHOCO</name>
<keyword evidence="14" id="KW-1185">Reference proteome</keyword>
<comment type="subcellular location">
    <subcellularLocation>
        <location evidence="2 11">Cell membrane</location>
        <topology evidence="2 11">Multi-pass membrane protein</topology>
    </subcellularLocation>
</comment>
<dbReference type="EMBL" id="CP012159">
    <property type="protein sequence ID" value="AKT36040.1"/>
    <property type="molecule type" value="Genomic_DNA"/>
</dbReference>
<dbReference type="OrthoDB" id="9790107at2"/>
<dbReference type="GO" id="GO:0015423">
    <property type="term" value="F:ABC-type maltose transporter activity"/>
    <property type="evidence" value="ECO:0007669"/>
    <property type="project" value="TreeGrafter"/>
</dbReference>
<keyword evidence="6" id="KW-0762">Sugar transport</keyword>
<evidence type="ECO:0000256" key="9">
    <source>
        <dbReference type="ARBA" id="ARBA00023136"/>
    </source>
</evidence>
<evidence type="ECO:0000256" key="6">
    <source>
        <dbReference type="ARBA" id="ARBA00022597"/>
    </source>
</evidence>
<keyword evidence="9 11" id="KW-0472">Membrane</keyword>
<dbReference type="STRING" id="52.CMC5_001520"/>
<evidence type="ECO:0000256" key="8">
    <source>
        <dbReference type="ARBA" id="ARBA00022989"/>
    </source>
</evidence>
<dbReference type="GO" id="GO:0042956">
    <property type="term" value="P:maltodextrin transmembrane transport"/>
    <property type="evidence" value="ECO:0007669"/>
    <property type="project" value="TreeGrafter"/>
</dbReference>
<keyword evidence="8 11" id="KW-1133">Transmembrane helix</keyword>
<dbReference type="PANTHER" id="PTHR32243:SF50">
    <property type="entry name" value="MALTOSE_MALTODEXTRIN TRANSPORT SYSTEM PERMEASE PROTEIN MALG"/>
    <property type="match status" value="1"/>
</dbReference>
<dbReference type="RefSeq" id="WP_050428613.1">
    <property type="nucleotide sequence ID" value="NZ_CP012159.1"/>
</dbReference>
<dbReference type="KEGG" id="ccro:CMC5_001520"/>
<keyword evidence="4 11" id="KW-0813">Transport</keyword>
<evidence type="ECO:0000256" key="10">
    <source>
        <dbReference type="ARBA" id="ARBA00041109"/>
    </source>
</evidence>
<evidence type="ECO:0000256" key="7">
    <source>
        <dbReference type="ARBA" id="ARBA00022692"/>
    </source>
</evidence>
<feature type="transmembrane region" description="Helical" evidence="11">
    <location>
        <begin position="12"/>
        <end position="36"/>
    </location>
</feature>
<dbReference type="GO" id="GO:0005886">
    <property type="term" value="C:plasma membrane"/>
    <property type="evidence" value="ECO:0007669"/>
    <property type="project" value="UniProtKB-SubCell"/>
</dbReference>